<feature type="transmembrane region" description="Helical" evidence="2">
    <location>
        <begin position="69"/>
        <end position="92"/>
    </location>
</feature>
<feature type="region of interest" description="Disordered" evidence="1">
    <location>
        <begin position="1"/>
        <end position="54"/>
    </location>
</feature>
<evidence type="ECO:0000313" key="4">
    <source>
        <dbReference type="Proteomes" id="UP000002149"/>
    </source>
</evidence>
<evidence type="ECO:0000313" key="3">
    <source>
        <dbReference type="EMBL" id="ALO60931.1"/>
    </source>
</evidence>
<feature type="compositionally biased region" description="Polar residues" evidence="1">
    <location>
        <begin position="1"/>
        <end position="16"/>
    </location>
</feature>
<evidence type="ECO:0000256" key="1">
    <source>
        <dbReference type="SAM" id="MobiDB-lite"/>
    </source>
</evidence>
<dbReference type="InParanoid" id="A0A0S2LJ56"/>
<keyword evidence="4" id="KW-1185">Reference proteome</keyword>
<dbReference type="GeneID" id="36393088"/>
<dbReference type="VEuPathDB" id="FungiDB:CNJ03177"/>
<gene>
    <name evidence="3" type="ordered locus">CNJ03177</name>
</gene>
<keyword evidence="2" id="KW-1133">Transmembrane helix</keyword>
<accession>A0A0S2LJ56</accession>
<dbReference type="EMBL" id="AE017350">
    <property type="protein sequence ID" value="ALO60931.1"/>
    <property type="molecule type" value="Genomic_DNA"/>
</dbReference>
<dbReference type="RefSeq" id="XP_024514469.1">
    <property type="nucleotide sequence ID" value="XM_024658791.1"/>
</dbReference>
<keyword evidence="2" id="KW-0472">Membrane</keyword>
<proteinExistence type="predicted"/>
<reference evidence="3 4" key="1">
    <citation type="journal article" date="2005" name="Science">
        <title>The genome of the basidiomycetous yeast and human pathogen Cryptococcus neoformans.</title>
        <authorList>
            <person name="Loftus B.J."/>
            <person name="Fung E."/>
            <person name="Roncaglia P."/>
            <person name="Rowley D."/>
            <person name="Amedeo P."/>
            <person name="Bruno D."/>
            <person name="Vamathevan J."/>
            <person name="Miranda M."/>
            <person name="Anderson I.J."/>
            <person name="Fraser J.A."/>
            <person name="Allen J.E."/>
            <person name="Bosdet I.E."/>
            <person name="Brent M.R."/>
            <person name="Chiu R."/>
            <person name="Doering T.L."/>
            <person name="Donlin M.J."/>
            <person name="D'Souza C.A."/>
            <person name="Fox D.S."/>
            <person name="Grinberg V."/>
            <person name="Fu J."/>
            <person name="Fukushima M."/>
            <person name="Haas B.J."/>
            <person name="Huang J.C."/>
            <person name="Janbon G."/>
            <person name="Jones S.J."/>
            <person name="Koo H.L."/>
            <person name="Krzywinski M.I."/>
            <person name="Kwon-Chung J.K."/>
            <person name="Lengeler K.B."/>
            <person name="Maiti R."/>
            <person name="Marra M.A."/>
            <person name="Marra R.E."/>
            <person name="Mathewson C.A."/>
            <person name="Mitchell T.G."/>
            <person name="Pertea M."/>
            <person name="Riggs F.R."/>
            <person name="Salzberg S.L."/>
            <person name="Schein J.E."/>
            <person name="Shvartsbeyn A."/>
            <person name="Shin H."/>
            <person name="Shumway M."/>
            <person name="Specht C.A."/>
            <person name="Suh B.B."/>
            <person name="Tenney A."/>
            <person name="Utterback T.R."/>
            <person name="Wickes B.L."/>
            <person name="Wortman J.R."/>
            <person name="Wye N.H."/>
            <person name="Kronstad J.W."/>
            <person name="Lodge J.K."/>
            <person name="Heitman J."/>
            <person name="Davis R.W."/>
            <person name="Fraser C.M."/>
            <person name="Hyman R.W."/>
        </authorList>
    </citation>
    <scope>NUCLEOTIDE SEQUENCE [LARGE SCALE GENOMIC DNA]</scope>
    <source>
        <strain evidence="4">JEC21 / ATCC MYA-565</strain>
    </source>
</reference>
<name>A0A0S2LJ56_CRYD1</name>
<keyword evidence="2" id="KW-0812">Transmembrane</keyword>
<sequence>MSPNQVQQPTTASSSDPRGLPMANELPKTTSATFGITRRQEGHPPPYHASPSREDVPETMLVMSTTKQWVCLLAIDLFFFLLPFFFSLAWYLTDTKPLKSVAMVVSLLVFSIWSFLRWPEVFSDLSQDAVTKYSASQQWSLLGRRYGWSRAMDARLRRAVRRTSQMCIGGIVVIQFWWLLMLGMERAFIGKILGMV</sequence>
<dbReference type="KEGG" id="cne:CNJ03177"/>
<dbReference type="PaxDb" id="214684-A0A0S2LJ56"/>
<feature type="transmembrane region" description="Helical" evidence="2">
    <location>
        <begin position="98"/>
        <end position="116"/>
    </location>
</feature>
<dbReference type="AlphaFoldDB" id="A0A0S2LJ56"/>
<dbReference type="Proteomes" id="UP000002149">
    <property type="component" value="Chromosome 10"/>
</dbReference>
<feature type="transmembrane region" description="Helical" evidence="2">
    <location>
        <begin position="166"/>
        <end position="189"/>
    </location>
</feature>
<evidence type="ECO:0000256" key="2">
    <source>
        <dbReference type="SAM" id="Phobius"/>
    </source>
</evidence>
<protein>
    <submittedName>
        <fullName evidence="3">Uncharacterized protein</fullName>
    </submittedName>
</protein>
<organism evidence="3 4">
    <name type="scientific">Cryptococcus deneoformans (strain JEC21 / ATCC MYA-565)</name>
    <name type="common">Cryptococcus neoformans var. neoformans serotype D</name>
    <dbReference type="NCBI Taxonomy" id="214684"/>
    <lineage>
        <taxon>Eukaryota</taxon>
        <taxon>Fungi</taxon>
        <taxon>Dikarya</taxon>
        <taxon>Basidiomycota</taxon>
        <taxon>Agaricomycotina</taxon>
        <taxon>Tremellomycetes</taxon>
        <taxon>Tremellales</taxon>
        <taxon>Cryptococcaceae</taxon>
        <taxon>Cryptococcus</taxon>
        <taxon>Cryptococcus neoformans species complex</taxon>
    </lineage>
</organism>